<feature type="transmembrane region" description="Helical" evidence="3">
    <location>
        <begin position="39"/>
        <end position="60"/>
    </location>
</feature>
<keyword evidence="5" id="KW-1185">Reference proteome</keyword>
<sequence>MSEFRKINACAKRPVDIWTNYLYYPFSLRLVYLIRNTRVTPNALTLGSLLLALVGCLFYARGDRAAIVTGLILVQVSYVLDCADGQLARYRQQYSPIGGWLDQVADRVKEFALYFSLAWGYVRVHPEGGRIWPWAMVALFALYLLEYLGQIEMFRVKGRVLQVNENGVPVEAEPAPGADDAFQKMRRWRALVPFRGFIIGEQYFAQLVFLAFGWVYSFFVFVSVLGLLMAVYRPLVQFIKHRHATANPPQPS</sequence>
<dbReference type="Pfam" id="PF01066">
    <property type="entry name" value="CDP-OH_P_transf"/>
    <property type="match status" value="1"/>
</dbReference>
<reference evidence="5" key="1">
    <citation type="submission" date="2016-10" db="EMBL/GenBank/DDBJ databases">
        <authorList>
            <person name="Varghese N."/>
        </authorList>
    </citation>
    <scope>NUCLEOTIDE SEQUENCE [LARGE SCALE GENOMIC DNA]</scope>
    <source>
        <strain evidence="5">DSM 17980</strain>
    </source>
</reference>
<dbReference type="GO" id="GO:0008654">
    <property type="term" value="P:phospholipid biosynthetic process"/>
    <property type="evidence" value="ECO:0007669"/>
    <property type="project" value="InterPro"/>
</dbReference>
<dbReference type="EMBL" id="FPBV01000001">
    <property type="protein sequence ID" value="SFU35604.1"/>
    <property type="molecule type" value="Genomic_DNA"/>
</dbReference>
<gene>
    <name evidence="4" type="ORF">SAMN05421543_101255</name>
</gene>
<dbReference type="eggNOG" id="COG0558">
    <property type="taxonomic scope" value="Bacteria"/>
</dbReference>
<feature type="transmembrane region" description="Helical" evidence="3">
    <location>
        <begin position="211"/>
        <end position="232"/>
    </location>
</feature>
<dbReference type="AlphaFoldDB" id="A0A1I7FHI0"/>
<name>A0A1I7FHI0_9BACL</name>
<dbReference type="OrthoDB" id="269185at2"/>
<keyword evidence="3" id="KW-0812">Transmembrane</keyword>
<protein>
    <submittedName>
        <fullName evidence="4">CDP-alcohol phosphatidyltransferase</fullName>
    </submittedName>
</protein>
<proteinExistence type="inferred from homology"/>
<dbReference type="STRING" id="392015.SAMN05421543_101255"/>
<dbReference type="InterPro" id="IPR048254">
    <property type="entry name" value="CDP_ALCOHOL_P_TRANSF_CS"/>
</dbReference>
<evidence type="ECO:0000256" key="1">
    <source>
        <dbReference type="ARBA" id="ARBA00022679"/>
    </source>
</evidence>
<dbReference type="RefSeq" id="WP_074948777.1">
    <property type="nucleotide sequence ID" value="NZ_FPBV01000001.1"/>
</dbReference>
<dbReference type="Gene3D" id="1.20.120.1760">
    <property type="match status" value="1"/>
</dbReference>
<accession>A0A1I7FHI0</accession>
<keyword evidence="1 2" id="KW-0808">Transferase</keyword>
<evidence type="ECO:0000256" key="3">
    <source>
        <dbReference type="SAM" id="Phobius"/>
    </source>
</evidence>
<feature type="transmembrane region" description="Helical" evidence="3">
    <location>
        <begin position="188"/>
        <end position="205"/>
    </location>
</feature>
<keyword evidence="3" id="KW-0472">Membrane</keyword>
<dbReference type="Proteomes" id="UP000183508">
    <property type="component" value="Unassembled WGS sequence"/>
</dbReference>
<keyword evidence="3" id="KW-1133">Transmembrane helix</keyword>
<comment type="similarity">
    <text evidence="2">Belongs to the CDP-alcohol phosphatidyltransferase class-I family.</text>
</comment>
<organism evidence="4 5">
    <name type="scientific">Alicyclobacillus macrosporangiidus</name>
    <dbReference type="NCBI Taxonomy" id="392015"/>
    <lineage>
        <taxon>Bacteria</taxon>
        <taxon>Bacillati</taxon>
        <taxon>Bacillota</taxon>
        <taxon>Bacilli</taxon>
        <taxon>Bacillales</taxon>
        <taxon>Alicyclobacillaceae</taxon>
        <taxon>Alicyclobacillus</taxon>
    </lineage>
</organism>
<dbReference type="InterPro" id="IPR000462">
    <property type="entry name" value="CDP-OH_P_trans"/>
</dbReference>
<dbReference type="InterPro" id="IPR043130">
    <property type="entry name" value="CDP-OH_PTrfase_TM_dom"/>
</dbReference>
<evidence type="ECO:0000256" key="2">
    <source>
        <dbReference type="RuleBase" id="RU003750"/>
    </source>
</evidence>
<dbReference type="GO" id="GO:0016780">
    <property type="term" value="F:phosphotransferase activity, for other substituted phosphate groups"/>
    <property type="evidence" value="ECO:0007669"/>
    <property type="project" value="InterPro"/>
</dbReference>
<dbReference type="GO" id="GO:0016020">
    <property type="term" value="C:membrane"/>
    <property type="evidence" value="ECO:0007669"/>
    <property type="project" value="InterPro"/>
</dbReference>
<evidence type="ECO:0000313" key="4">
    <source>
        <dbReference type="EMBL" id="SFU35604.1"/>
    </source>
</evidence>
<feature type="transmembrane region" description="Helical" evidence="3">
    <location>
        <begin position="131"/>
        <end position="149"/>
    </location>
</feature>
<dbReference type="PROSITE" id="PS00379">
    <property type="entry name" value="CDP_ALCOHOL_P_TRANSF"/>
    <property type="match status" value="1"/>
</dbReference>
<evidence type="ECO:0000313" key="5">
    <source>
        <dbReference type="Proteomes" id="UP000183508"/>
    </source>
</evidence>